<dbReference type="InterPro" id="IPR011042">
    <property type="entry name" value="6-blade_b-propeller_TolB-like"/>
</dbReference>
<sequence length="486" mass="55296">MYFILNRLQNVIISLLTVMVLWISMGETTHAQNPPSYNYSFWEESVPAPAAYEAINLIDGESLGVGALNEPNDLHITRDGQVFILDSGNNRIIHLDEHYNLVEVMDAFQLDGVTQNFSNPQGIFVNDDGHIFVADTGNNRVIHFDETYHVVKMIDEPESELLNDSFTFLPVKVVVDYAERVFVMADGVFDGFMEFSIEGDFTTFIGANRVRVDPIEYLWKRFATREQRSQMVMYVPTEFTSLDIDEKGFIYATSADNSDDMIKKLNARGDDILRREGYFSPRGDIRYTQSAGPSRMIDISVADHEIYSVLDARRGRIFTYNGDGHLMYVFGSIGNKVGQFHTPIAIERNADQFLVLDRALGEVTIFSTTEYGQILNEAVKSYETGNEERAHQLFAEAVNMNVNLEFAYTGIGKALLRQDEFEGAIDHFIQSMDRANYSKAYQLHRNQTLREHFSTVMTVAIVTIGGLTIFSIFRKRRLKKRGVSIE</sequence>
<dbReference type="SUPFAM" id="SSF48452">
    <property type="entry name" value="TPR-like"/>
    <property type="match status" value="1"/>
</dbReference>
<dbReference type="Proteomes" id="UP000075806">
    <property type="component" value="Unassembled WGS sequence"/>
</dbReference>
<evidence type="ECO:0000313" key="4">
    <source>
        <dbReference type="EMBL" id="KYG26972.1"/>
    </source>
</evidence>
<keyword evidence="3" id="KW-1133">Transmembrane helix</keyword>
<evidence type="ECO:0000256" key="1">
    <source>
        <dbReference type="ARBA" id="ARBA00022737"/>
    </source>
</evidence>
<keyword evidence="1" id="KW-0677">Repeat</keyword>
<dbReference type="PANTHER" id="PTHR24104">
    <property type="entry name" value="E3 UBIQUITIN-PROTEIN LIGASE NHLRC1-RELATED"/>
    <property type="match status" value="1"/>
</dbReference>
<keyword evidence="5" id="KW-1185">Reference proteome</keyword>
<comment type="caution">
    <text evidence="4">The sequence shown here is derived from an EMBL/GenBank/DDBJ whole genome shotgun (WGS) entry which is preliminary data.</text>
</comment>
<evidence type="ECO:0000313" key="5">
    <source>
        <dbReference type="Proteomes" id="UP000075806"/>
    </source>
</evidence>
<dbReference type="EMBL" id="LTAO01000037">
    <property type="protein sequence ID" value="KYG26972.1"/>
    <property type="molecule type" value="Genomic_DNA"/>
</dbReference>
<dbReference type="Pfam" id="PF01436">
    <property type="entry name" value="NHL"/>
    <property type="match status" value="1"/>
</dbReference>
<dbReference type="InterPro" id="IPR050952">
    <property type="entry name" value="TRIM-NHL_E3_ligases"/>
</dbReference>
<dbReference type="InterPro" id="IPR001258">
    <property type="entry name" value="NHL_repeat"/>
</dbReference>
<feature type="repeat" description="NHL" evidence="2">
    <location>
        <begin position="116"/>
        <end position="147"/>
    </location>
</feature>
<dbReference type="GO" id="GO:0008270">
    <property type="term" value="F:zinc ion binding"/>
    <property type="evidence" value="ECO:0007669"/>
    <property type="project" value="UniProtKB-KW"/>
</dbReference>
<dbReference type="PANTHER" id="PTHR24104:SF25">
    <property type="entry name" value="PROTEIN LIN-41"/>
    <property type="match status" value="1"/>
</dbReference>
<organism evidence="4 5">
    <name type="scientific">Alkalihalobacillus trypoxylicola</name>
    <dbReference type="NCBI Taxonomy" id="519424"/>
    <lineage>
        <taxon>Bacteria</taxon>
        <taxon>Bacillati</taxon>
        <taxon>Bacillota</taxon>
        <taxon>Bacilli</taxon>
        <taxon>Bacillales</taxon>
        <taxon>Bacillaceae</taxon>
        <taxon>Alkalihalobacillus</taxon>
    </lineage>
</organism>
<keyword evidence="3" id="KW-0472">Membrane</keyword>
<accession>A0A161PXM4</accession>
<dbReference type="AlphaFoldDB" id="A0A161PXM4"/>
<dbReference type="STRING" id="519424.AZF04_11575"/>
<dbReference type="Gene3D" id="1.25.40.10">
    <property type="entry name" value="Tetratricopeptide repeat domain"/>
    <property type="match status" value="1"/>
</dbReference>
<dbReference type="InterPro" id="IPR011990">
    <property type="entry name" value="TPR-like_helical_dom_sf"/>
</dbReference>
<gene>
    <name evidence="4" type="ORF">AZF04_11575</name>
</gene>
<evidence type="ECO:0000256" key="2">
    <source>
        <dbReference type="PROSITE-ProRule" id="PRU00504"/>
    </source>
</evidence>
<dbReference type="PROSITE" id="PS51125">
    <property type="entry name" value="NHL"/>
    <property type="match status" value="1"/>
</dbReference>
<dbReference type="Gene3D" id="2.120.10.30">
    <property type="entry name" value="TolB, C-terminal domain"/>
    <property type="match status" value="1"/>
</dbReference>
<dbReference type="SUPFAM" id="SSF101898">
    <property type="entry name" value="NHL repeat"/>
    <property type="match status" value="1"/>
</dbReference>
<dbReference type="OrthoDB" id="9799230at2"/>
<protein>
    <submittedName>
        <fullName evidence="4">Uncharacterized protein</fullName>
    </submittedName>
</protein>
<evidence type="ECO:0000256" key="3">
    <source>
        <dbReference type="SAM" id="Phobius"/>
    </source>
</evidence>
<proteinExistence type="predicted"/>
<keyword evidence="3" id="KW-0812">Transmembrane</keyword>
<reference evidence="4" key="1">
    <citation type="submission" date="2016-02" db="EMBL/GenBank/DDBJ databases">
        <title>Genome sequence of Bacillus trypoxylicola KCTC 13244(T).</title>
        <authorList>
            <person name="Jeong H."/>
            <person name="Park S.-H."/>
            <person name="Choi S.-K."/>
        </authorList>
    </citation>
    <scope>NUCLEOTIDE SEQUENCE [LARGE SCALE GENOMIC DNA]</scope>
    <source>
        <strain evidence="4">KCTC 13244</strain>
    </source>
</reference>
<feature type="transmembrane region" description="Helical" evidence="3">
    <location>
        <begin position="453"/>
        <end position="473"/>
    </location>
</feature>
<name>A0A161PXM4_9BACI</name>